<reference evidence="1" key="1">
    <citation type="journal article" date="2012" name="Science">
        <title>Fermentation, hydrogen, and sulfur metabolism in multiple uncultivated bacterial phyla.</title>
        <authorList>
            <person name="Wrighton K.C."/>
            <person name="Thomas B.C."/>
            <person name="Sharon I."/>
            <person name="Miller C.S."/>
            <person name="Castelle C.J."/>
            <person name="VerBerkmoes N.C."/>
            <person name="Wilkins M.J."/>
            <person name="Hettich R.L."/>
            <person name="Lipton M.S."/>
            <person name="Williams K.H."/>
            <person name="Long P.E."/>
            <person name="Banfield J.F."/>
        </authorList>
    </citation>
    <scope>NUCLEOTIDE SEQUENCE [LARGE SCALE GENOMIC DNA]</scope>
</reference>
<dbReference type="EMBL" id="AMFJ01000351">
    <property type="protein sequence ID" value="EKE28325.1"/>
    <property type="molecule type" value="Genomic_DNA"/>
</dbReference>
<organism evidence="1">
    <name type="scientific">uncultured bacterium</name>
    <name type="common">gcode 4</name>
    <dbReference type="NCBI Taxonomy" id="1234023"/>
    <lineage>
        <taxon>Bacteria</taxon>
        <taxon>environmental samples</taxon>
    </lineage>
</organism>
<name>K2GXY1_9BACT</name>
<accession>K2GXY1</accession>
<evidence type="ECO:0000313" key="1">
    <source>
        <dbReference type="EMBL" id="EKE28325.1"/>
    </source>
</evidence>
<gene>
    <name evidence="1" type="ORF">ACD_3C00077G0001</name>
</gene>
<protein>
    <submittedName>
        <fullName evidence="1">Uncharacterized protein</fullName>
    </submittedName>
</protein>
<proteinExistence type="predicted"/>
<comment type="caution">
    <text evidence="1">The sequence shown here is derived from an EMBL/GenBank/DDBJ whole genome shotgun (WGS) entry which is preliminary data.</text>
</comment>
<dbReference type="AlphaFoldDB" id="K2GXY1"/>
<sequence>MLLNWYKIVIRPWIIQTMHNASGLRCPALIADYIKAFDFDIISDPDELALHLKRLPNWIEIHNDIISVITNPDKERYKEPQVYYLLSSLLAKPNFPGDYHKLMARYLCTAQMAVKKEDKEAIKKLIEEKRLLVSAIFEIIDEHDTRRTWPQIISEKS</sequence>